<organism evidence="5 6">
    <name type="scientific">Alkalibacterium gilvum</name>
    <dbReference type="NCBI Taxonomy" id="1130080"/>
    <lineage>
        <taxon>Bacteria</taxon>
        <taxon>Bacillati</taxon>
        <taxon>Bacillota</taxon>
        <taxon>Bacilli</taxon>
        <taxon>Lactobacillales</taxon>
        <taxon>Carnobacteriaceae</taxon>
        <taxon>Alkalibacterium</taxon>
    </lineage>
</organism>
<sequence>MSRKKKITLEDLFKHTHQLLMTTGYDQFTFGILADHLNVSRTAIYKYYSNKDELINDYLTFKMKRFLQDFEEMEWSDDVEEHFKQMFQLIFDYSDIHHLSNVFLQKLSLQGKSLKDDENVSDLLHDIVLNHIKTFIVKGKDQGYFNASIPTSLLISMIFHSVMIVDRSGLTSSERAGYIHEILANGMLQKKINV</sequence>
<dbReference type="EMBL" id="FNYW01000033">
    <property type="protein sequence ID" value="SEI92408.1"/>
    <property type="molecule type" value="Genomic_DNA"/>
</dbReference>
<dbReference type="PANTHER" id="PTHR30328:SF54">
    <property type="entry name" value="HTH-TYPE TRANSCRIPTIONAL REPRESSOR SCO4008"/>
    <property type="match status" value="1"/>
</dbReference>
<evidence type="ECO:0000313" key="5">
    <source>
        <dbReference type="EMBL" id="SEI92408.1"/>
    </source>
</evidence>
<proteinExistence type="predicted"/>
<evidence type="ECO:0000256" key="3">
    <source>
        <dbReference type="SAM" id="Phobius"/>
    </source>
</evidence>
<dbReference type="RefSeq" id="WP_177170549.1">
    <property type="nucleotide sequence ID" value="NZ_FNYW01000033.1"/>
</dbReference>
<accession>A0A1H6UJD7</accession>
<evidence type="ECO:0000313" key="6">
    <source>
        <dbReference type="Proteomes" id="UP000198564"/>
    </source>
</evidence>
<gene>
    <name evidence="5" type="ORF">SAMN04488113_13326</name>
</gene>
<dbReference type="Proteomes" id="UP000198564">
    <property type="component" value="Unassembled WGS sequence"/>
</dbReference>
<evidence type="ECO:0000256" key="2">
    <source>
        <dbReference type="PROSITE-ProRule" id="PRU00335"/>
    </source>
</evidence>
<keyword evidence="3" id="KW-0472">Membrane</keyword>
<reference evidence="6" key="1">
    <citation type="submission" date="2016-10" db="EMBL/GenBank/DDBJ databases">
        <authorList>
            <person name="Varghese N."/>
            <person name="Submissions S."/>
        </authorList>
    </citation>
    <scope>NUCLEOTIDE SEQUENCE [LARGE SCALE GENOMIC DNA]</scope>
    <source>
        <strain evidence="6">DSM 25751</strain>
    </source>
</reference>
<keyword evidence="3" id="KW-1133">Transmembrane helix</keyword>
<dbReference type="Gene3D" id="1.10.357.10">
    <property type="entry name" value="Tetracycline Repressor, domain 2"/>
    <property type="match status" value="1"/>
</dbReference>
<dbReference type="PANTHER" id="PTHR30328">
    <property type="entry name" value="TRANSCRIPTIONAL REPRESSOR"/>
    <property type="match status" value="1"/>
</dbReference>
<dbReference type="InterPro" id="IPR050109">
    <property type="entry name" value="HTH-type_TetR-like_transc_reg"/>
</dbReference>
<feature type="DNA-binding region" description="H-T-H motif" evidence="2">
    <location>
        <begin position="29"/>
        <end position="48"/>
    </location>
</feature>
<keyword evidence="1 2" id="KW-0238">DNA-binding</keyword>
<dbReference type="AlphaFoldDB" id="A0A1H6UJD7"/>
<evidence type="ECO:0000256" key="1">
    <source>
        <dbReference type="ARBA" id="ARBA00023125"/>
    </source>
</evidence>
<feature type="transmembrane region" description="Helical" evidence="3">
    <location>
        <begin position="143"/>
        <end position="165"/>
    </location>
</feature>
<keyword evidence="3" id="KW-0812">Transmembrane</keyword>
<dbReference type="InterPro" id="IPR009057">
    <property type="entry name" value="Homeodomain-like_sf"/>
</dbReference>
<feature type="domain" description="HTH tetR-type" evidence="4">
    <location>
        <begin position="6"/>
        <end position="66"/>
    </location>
</feature>
<evidence type="ECO:0000259" key="4">
    <source>
        <dbReference type="PROSITE" id="PS50977"/>
    </source>
</evidence>
<dbReference type="STRING" id="1130080.SAMN04488113_13326"/>
<dbReference type="Pfam" id="PF00440">
    <property type="entry name" value="TetR_N"/>
    <property type="match status" value="1"/>
</dbReference>
<protein>
    <submittedName>
        <fullName evidence="5">Transcriptional regulator, TetR family</fullName>
    </submittedName>
</protein>
<dbReference type="GO" id="GO:0006355">
    <property type="term" value="P:regulation of DNA-templated transcription"/>
    <property type="evidence" value="ECO:0007669"/>
    <property type="project" value="UniProtKB-ARBA"/>
</dbReference>
<dbReference type="PROSITE" id="PS50977">
    <property type="entry name" value="HTH_TETR_2"/>
    <property type="match status" value="1"/>
</dbReference>
<dbReference type="InterPro" id="IPR001647">
    <property type="entry name" value="HTH_TetR"/>
</dbReference>
<dbReference type="SUPFAM" id="SSF46689">
    <property type="entry name" value="Homeodomain-like"/>
    <property type="match status" value="1"/>
</dbReference>
<dbReference type="GO" id="GO:0003677">
    <property type="term" value="F:DNA binding"/>
    <property type="evidence" value="ECO:0007669"/>
    <property type="project" value="UniProtKB-UniRule"/>
</dbReference>
<keyword evidence="6" id="KW-1185">Reference proteome</keyword>
<name>A0A1H6UJD7_9LACT</name>